<feature type="region of interest" description="Disordered" evidence="2">
    <location>
        <begin position="314"/>
        <end position="359"/>
    </location>
</feature>
<gene>
    <name evidence="3" type="ORF">C2845_PM15G03330</name>
</gene>
<keyword evidence="1" id="KW-0175">Coiled coil</keyword>
<dbReference type="AlphaFoldDB" id="A0A3L6QBK7"/>
<dbReference type="Proteomes" id="UP000275267">
    <property type="component" value="Unassembled WGS sequence"/>
</dbReference>
<keyword evidence="4" id="KW-1185">Reference proteome</keyword>
<evidence type="ECO:0000313" key="3">
    <source>
        <dbReference type="EMBL" id="RLM75003.1"/>
    </source>
</evidence>
<organism evidence="3 4">
    <name type="scientific">Panicum miliaceum</name>
    <name type="common">Proso millet</name>
    <name type="synonym">Broomcorn millet</name>
    <dbReference type="NCBI Taxonomy" id="4540"/>
    <lineage>
        <taxon>Eukaryota</taxon>
        <taxon>Viridiplantae</taxon>
        <taxon>Streptophyta</taxon>
        <taxon>Embryophyta</taxon>
        <taxon>Tracheophyta</taxon>
        <taxon>Spermatophyta</taxon>
        <taxon>Magnoliopsida</taxon>
        <taxon>Liliopsida</taxon>
        <taxon>Poales</taxon>
        <taxon>Poaceae</taxon>
        <taxon>PACMAD clade</taxon>
        <taxon>Panicoideae</taxon>
        <taxon>Panicodae</taxon>
        <taxon>Paniceae</taxon>
        <taxon>Panicinae</taxon>
        <taxon>Panicum</taxon>
        <taxon>Panicum sect. Panicum</taxon>
    </lineage>
</organism>
<evidence type="ECO:0000256" key="2">
    <source>
        <dbReference type="SAM" id="MobiDB-lite"/>
    </source>
</evidence>
<evidence type="ECO:0000313" key="4">
    <source>
        <dbReference type="Proteomes" id="UP000275267"/>
    </source>
</evidence>
<name>A0A3L6QBK7_PANMI</name>
<evidence type="ECO:0000256" key="1">
    <source>
        <dbReference type="SAM" id="Coils"/>
    </source>
</evidence>
<feature type="compositionally biased region" description="Acidic residues" evidence="2">
    <location>
        <begin position="319"/>
        <end position="331"/>
    </location>
</feature>
<proteinExistence type="predicted"/>
<protein>
    <submittedName>
        <fullName evidence="3">Uncharacterized protein</fullName>
    </submittedName>
</protein>
<dbReference type="OrthoDB" id="720892at2759"/>
<dbReference type="EMBL" id="PQIB02000013">
    <property type="protein sequence ID" value="RLM75003.1"/>
    <property type="molecule type" value="Genomic_DNA"/>
</dbReference>
<feature type="coiled-coil region" evidence="1">
    <location>
        <begin position="101"/>
        <end position="223"/>
    </location>
</feature>
<comment type="caution">
    <text evidence="3">The sequence shown here is derived from an EMBL/GenBank/DDBJ whole genome shotgun (WGS) entry which is preliminary data.</text>
</comment>
<reference evidence="4" key="1">
    <citation type="journal article" date="2019" name="Nat. Commun.">
        <title>The genome of broomcorn millet.</title>
        <authorList>
            <person name="Zou C."/>
            <person name="Miki D."/>
            <person name="Li D."/>
            <person name="Tang Q."/>
            <person name="Xiao L."/>
            <person name="Rajput S."/>
            <person name="Deng P."/>
            <person name="Jia W."/>
            <person name="Huang R."/>
            <person name="Zhang M."/>
            <person name="Sun Y."/>
            <person name="Hu J."/>
            <person name="Fu X."/>
            <person name="Schnable P.S."/>
            <person name="Li F."/>
            <person name="Zhang H."/>
            <person name="Feng B."/>
            <person name="Zhu X."/>
            <person name="Liu R."/>
            <person name="Schnable J.C."/>
            <person name="Zhu J.-K."/>
            <person name="Zhang H."/>
        </authorList>
    </citation>
    <scope>NUCLEOTIDE SEQUENCE [LARGE SCALE GENOMIC DNA]</scope>
</reference>
<sequence length="359" mass="41897">MMPKLRVLRALAPAPSRPREQKALARRMLAPWVPQELVMPYGWQHTIAADLIDDPYLTAEKKKQIKGVFKDLYEFTTNLMDRSQEKSEKLKFIEDGHRKHIREEIQKRLDLHNELDQLKKERTQETWRFKSEIRNLEKENAELVEKNKKISKAYKELKSTLQKKENMIIDLKNLVYHGADDVKRLEKVVQDTSVQFHDAMQEIKNMLEEKDVIQKELEEFKTAAQSIVEMVEFPVVGEAGELSLLEKLRAIPQKVASYISEATRMIYKKELVNEGCPNAEKTLEKQFSPWFKKHPVSEDGVQVDASVVDDLRGQREAEMQQDESGDGEDETIWQYMSDNEDLPIGIPTEDDDDSDYEYI</sequence>
<feature type="compositionally biased region" description="Acidic residues" evidence="2">
    <location>
        <begin position="348"/>
        <end position="359"/>
    </location>
</feature>
<accession>A0A3L6QBK7</accession>